<dbReference type="HOGENOM" id="CLU_1922192_0_0_1"/>
<accession>F8NFB7</accession>
<dbReference type="SUPFAM" id="SSF53474">
    <property type="entry name" value="alpha/beta-Hydrolases"/>
    <property type="match status" value="1"/>
</dbReference>
<dbReference type="GO" id="GO:0016787">
    <property type="term" value="F:hydrolase activity"/>
    <property type="evidence" value="ECO:0007669"/>
    <property type="project" value="UniProtKB-KW"/>
</dbReference>
<proteinExistence type="predicted"/>
<dbReference type="GeneID" id="18817248"/>
<dbReference type="EMBL" id="GL945428">
    <property type="protein sequence ID" value="EGO31200.1"/>
    <property type="molecule type" value="Genomic_DNA"/>
</dbReference>
<evidence type="ECO:0000256" key="1">
    <source>
        <dbReference type="ARBA" id="ARBA00022801"/>
    </source>
</evidence>
<dbReference type="InterPro" id="IPR013094">
    <property type="entry name" value="AB_hydrolase_3"/>
</dbReference>
<dbReference type="PANTHER" id="PTHR48081">
    <property type="entry name" value="AB HYDROLASE SUPERFAMILY PROTEIN C4A8.06C"/>
    <property type="match status" value="1"/>
</dbReference>
<evidence type="ECO:0000259" key="2">
    <source>
        <dbReference type="Pfam" id="PF07859"/>
    </source>
</evidence>
<dbReference type="KEGG" id="sla:SERLADRAFT_455993"/>
<dbReference type="Pfam" id="PF07859">
    <property type="entry name" value="Abhydrolase_3"/>
    <property type="match status" value="1"/>
</dbReference>
<dbReference type="AlphaFoldDB" id="F8NFB7"/>
<feature type="non-terminal residue" evidence="3">
    <location>
        <position position="132"/>
    </location>
</feature>
<dbReference type="RefSeq" id="XP_007313084.1">
    <property type="nucleotide sequence ID" value="XM_007313022.1"/>
</dbReference>
<feature type="domain" description="Alpha/beta hydrolase fold-3" evidence="2">
    <location>
        <begin position="5"/>
        <end position="131"/>
    </location>
</feature>
<dbReference type="OrthoDB" id="2152029at2759"/>
<organism evidence="4">
    <name type="scientific">Serpula lacrymans var. lacrymans (strain S7.9)</name>
    <name type="common">Dry rot fungus</name>
    <dbReference type="NCBI Taxonomy" id="578457"/>
    <lineage>
        <taxon>Eukaryota</taxon>
        <taxon>Fungi</taxon>
        <taxon>Dikarya</taxon>
        <taxon>Basidiomycota</taxon>
        <taxon>Agaricomycotina</taxon>
        <taxon>Agaricomycetes</taxon>
        <taxon>Agaricomycetidae</taxon>
        <taxon>Boletales</taxon>
        <taxon>Coniophorineae</taxon>
        <taxon>Serpulaceae</taxon>
        <taxon>Serpula</taxon>
    </lineage>
</organism>
<dbReference type="PANTHER" id="PTHR48081:SF8">
    <property type="entry name" value="ALPHA_BETA HYDROLASE FOLD-3 DOMAIN-CONTAINING PROTEIN-RELATED"/>
    <property type="match status" value="1"/>
</dbReference>
<evidence type="ECO:0000313" key="3">
    <source>
        <dbReference type="EMBL" id="EGO31200.1"/>
    </source>
</evidence>
<evidence type="ECO:0000313" key="4">
    <source>
        <dbReference type="Proteomes" id="UP000008064"/>
    </source>
</evidence>
<dbReference type="Gene3D" id="3.40.50.1820">
    <property type="entry name" value="alpha/beta hydrolase"/>
    <property type="match status" value="1"/>
</dbReference>
<keyword evidence="1" id="KW-0378">Hydrolase</keyword>
<name>F8NFB7_SERL9</name>
<feature type="non-terminal residue" evidence="3">
    <location>
        <position position="1"/>
    </location>
</feature>
<gene>
    <name evidence="3" type="ORF">SERLADRAFT_455993</name>
</gene>
<dbReference type="Proteomes" id="UP000008064">
    <property type="component" value="Unassembled WGS sequence"/>
</dbReference>
<reference evidence="4" key="1">
    <citation type="journal article" date="2011" name="Science">
        <title>The plant cell wall-decomposing machinery underlies the functional diversity of forest fungi.</title>
        <authorList>
            <person name="Eastwood D.C."/>
            <person name="Floudas D."/>
            <person name="Binder M."/>
            <person name="Majcherczyk A."/>
            <person name="Schneider P."/>
            <person name="Aerts A."/>
            <person name="Asiegbu F.O."/>
            <person name="Baker S.E."/>
            <person name="Barry K."/>
            <person name="Bendiksby M."/>
            <person name="Blumentritt M."/>
            <person name="Coutinho P.M."/>
            <person name="Cullen D."/>
            <person name="de Vries R.P."/>
            <person name="Gathman A."/>
            <person name="Goodell B."/>
            <person name="Henrissat B."/>
            <person name="Ihrmark K."/>
            <person name="Kauserud H."/>
            <person name="Kohler A."/>
            <person name="LaButti K."/>
            <person name="Lapidus A."/>
            <person name="Lavin J.L."/>
            <person name="Lee Y.-H."/>
            <person name="Lindquist E."/>
            <person name="Lilly W."/>
            <person name="Lucas S."/>
            <person name="Morin E."/>
            <person name="Murat C."/>
            <person name="Oguiza J.A."/>
            <person name="Park J."/>
            <person name="Pisabarro A.G."/>
            <person name="Riley R."/>
            <person name="Rosling A."/>
            <person name="Salamov A."/>
            <person name="Schmidt O."/>
            <person name="Schmutz J."/>
            <person name="Skrede I."/>
            <person name="Stenlid J."/>
            <person name="Wiebenga A."/>
            <person name="Xie X."/>
            <person name="Kuees U."/>
            <person name="Hibbett D.S."/>
            <person name="Hoffmeister D."/>
            <person name="Hoegberg N."/>
            <person name="Martin F."/>
            <person name="Grigoriev I.V."/>
            <person name="Watkinson S.C."/>
        </authorList>
    </citation>
    <scope>NUCLEOTIDE SEQUENCE [LARGE SCALE GENOMIC DNA]</scope>
    <source>
        <strain evidence="4">S7.9</strain>
    </source>
</reference>
<dbReference type="InterPro" id="IPR029058">
    <property type="entry name" value="AB_hydrolase_fold"/>
</dbReference>
<dbReference type="InterPro" id="IPR050300">
    <property type="entry name" value="GDXG_lipolytic_enzyme"/>
</dbReference>
<protein>
    <recommendedName>
        <fullName evidence="2">Alpha/beta hydrolase fold-3 domain-containing protein</fullName>
    </recommendedName>
</protein>
<sequence length="132" mass="14347">GFIGLHFHGGGYRYGSAFSEGGFARIPKGLIHRRICTRVLSVHYTLVNQSISASPSSFPLQLLEGLAGYYHLTRTLHIPPKHVLLIGDSAGAHLVLALARYILENENLQTESAIGQKLLGGVILLSPWCDLT</sequence>